<keyword evidence="3" id="KW-1003">Cell membrane</keyword>
<comment type="similarity">
    <text evidence="2">Belongs to the UPF0718 family.</text>
</comment>
<dbReference type="PANTHER" id="PTHR43299:SF1">
    <property type="entry name" value="UPF0718 PROTEIN YRAQ"/>
    <property type="match status" value="1"/>
</dbReference>
<proteinExistence type="inferred from homology"/>
<evidence type="ECO:0000313" key="8">
    <source>
        <dbReference type="EMBL" id="MBC8432897.1"/>
    </source>
</evidence>
<keyword evidence="5 7" id="KW-1133">Transmembrane helix</keyword>
<feature type="transmembrane region" description="Helical" evidence="7">
    <location>
        <begin position="410"/>
        <end position="428"/>
    </location>
</feature>
<dbReference type="Proteomes" id="UP000605201">
    <property type="component" value="Unassembled WGS sequence"/>
</dbReference>
<evidence type="ECO:0000256" key="7">
    <source>
        <dbReference type="SAM" id="Phobius"/>
    </source>
</evidence>
<comment type="caution">
    <text evidence="8">The sequence shown here is derived from an EMBL/GenBank/DDBJ whole genome shotgun (WGS) entry which is preliminary data.</text>
</comment>
<evidence type="ECO:0000256" key="4">
    <source>
        <dbReference type="ARBA" id="ARBA00022692"/>
    </source>
</evidence>
<feature type="transmembrane region" description="Helical" evidence="7">
    <location>
        <begin position="149"/>
        <end position="171"/>
    </location>
</feature>
<dbReference type="PRINTS" id="PR00173">
    <property type="entry name" value="EDTRNSPORT"/>
</dbReference>
<evidence type="ECO:0000256" key="5">
    <source>
        <dbReference type="ARBA" id="ARBA00022989"/>
    </source>
</evidence>
<gene>
    <name evidence="8" type="ORF">H8D96_13385</name>
</gene>
<feature type="transmembrane region" description="Helical" evidence="7">
    <location>
        <begin position="78"/>
        <end position="101"/>
    </location>
</feature>
<reference evidence="8 9" key="1">
    <citation type="submission" date="2020-08" db="EMBL/GenBank/DDBJ databases">
        <title>Bridging the membrane lipid divide: bacteria of the FCB group superphylum have the potential to synthesize archaeal ether lipids.</title>
        <authorList>
            <person name="Villanueva L."/>
            <person name="Von Meijenfeldt F.A.B."/>
            <person name="Westbye A.B."/>
            <person name="Yadav S."/>
            <person name="Hopmans E.C."/>
            <person name="Dutilh B.E."/>
            <person name="Sinninghe Damste J.S."/>
        </authorList>
    </citation>
    <scope>NUCLEOTIDE SEQUENCE [LARGE SCALE GENOMIC DNA]</scope>
    <source>
        <strain evidence="8">NIOZ-UU17</strain>
    </source>
</reference>
<feature type="transmembrane region" description="Helical" evidence="7">
    <location>
        <begin position="440"/>
        <end position="461"/>
    </location>
</feature>
<feature type="transmembrane region" description="Helical" evidence="7">
    <location>
        <begin position="365"/>
        <end position="390"/>
    </location>
</feature>
<feature type="transmembrane region" description="Helical" evidence="7">
    <location>
        <begin position="336"/>
        <end position="353"/>
    </location>
</feature>
<sequence>MGNTVSLADQNKPFKVAIGTKEKIPEPSQVDWNNIWKPLSVITGLFLVFFFLPLDSPRFTGAVIESLALTKWYAQEHVILCLIPAFFIAGAIACFVSQAAVMKYLGAGAKKVLAYGVASVSGSILAVCSCTVLPLFASIWKRGAGLGPAIAFLYSGPAINVLAIVLTARVLGFGIGMARAVGAIIFSIVIGLIMHFLFREEEEAKAQAAQHMPEPEVERPLWQNVIYFAVMVFILIFATWGKPAESTGLWSAIYSIKWLMTGIFAAILGVLLIVWFKVKAFKVILAGGAVLVLALLLPHEPLVAFSTGIIGLVWLITTTRGETETWFLSSWDFTKQIMPLLFAGVLVAGLLLGRPGSEGLISSKWVSSLVGGNSLGANLFASVAGAFMYFATLTEVPILQGLIGSGMGQGPALALLLAGPALSLPNMLVIRSVLGTKKTVAYITLVVIMATISGMIFGHYFSHNI</sequence>
<evidence type="ECO:0000256" key="2">
    <source>
        <dbReference type="ARBA" id="ARBA00006386"/>
    </source>
</evidence>
<dbReference type="PANTHER" id="PTHR43299">
    <property type="entry name" value="UPF0718 PROTEIN YRAQ"/>
    <property type="match status" value="1"/>
</dbReference>
<feature type="transmembrane region" description="Helical" evidence="7">
    <location>
        <begin position="35"/>
        <end position="54"/>
    </location>
</feature>
<evidence type="ECO:0000313" key="9">
    <source>
        <dbReference type="Proteomes" id="UP000605201"/>
    </source>
</evidence>
<evidence type="ECO:0000256" key="6">
    <source>
        <dbReference type="ARBA" id="ARBA00023136"/>
    </source>
</evidence>
<dbReference type="InterPro" id="IPR005524">
    <property type="entry name" value="DUF318"/>
</dbReference>
<feature type="transmembrane region" description="Helical" evidence="7">
    <location>
        <begin position="113"/>
        <end position="137"/>
    </location>
</feature>
<organism evidence="8 9">
    <name type="scientific">Candidatus Desulfatibia vada</name>
    <dbReference type="NCBI Taxonomy" id="2841696"/>
    <lineage>
        <taxon>Bacteria</taxon>
        <taxon>Pseudomonadati</taxon>
        <taxon>Thermodesulfobacteriota</taxon>
        <taxon>Desulfobacteria</taxon>
        <taxon>Desulfobacterales</taxon>
        <taxon>Desulfobacterales incertae sedis</taxon>
        <taxon>Candidatus Desulfatibia</taxon>
    </lineage>
</organism>
<evidence type="ECO:0000256" key="3">
    <source>
        <dbReference type="ARBA" id="ARBA00022475"/>
    </source>
</evidence>
<evidence type="ECO:0000256" key="1">
    <source>
        <dbReference type="ARBA" id="ARBA00004651"/>
    </source>
</evidence>
<dbReference type="Pfam" id="PF03773">
    <property type="entry name" value="ArsP_1"/>
    <property type="match status" value="1"/>
</dbReference>
<dbReference type="GO" id="GO:0005886">
    <property type="term" value="C:plasma membrane"/>
    <property type="evidence" value="ECO:0007669"/>
    <property type="project" value="UniProtKB-SubCell"/>
</dbReference>
<dbReference type="EMBL" id="JACNIG010000253">
    <property type="protein sequence ID" value="MBC8432897.1"/>
    <property type="molecule type" value="Genomic_DNA"/>
</dbReference>
<accession>A0A8J6P5K7</accession>
<feature type="transmembrane region" description="Helical" evidence="7">
    <location>
        <begin position="283"/>
        <end position="316"/>
    </location>
</feature>
<dbReference type="AlphaFoldDB" id="A0A8J6P5K7"/>
<feature type="transmembrane region" description="Helical" evidence="7">
    <location>
        <begin position="177"/>
        <end position="198"/>
    </location>
</feature>
<protein>
    <submittedName>
        <fullName evidence="8">Permease</fullName>
    </submittedName>
</protein>
<keyword evidence="4 7" id="KW-0812">Transmembrane</keyword>
<feature type="transmembrane region" description="Helical" evidence="7">
    <location>
        <begin position="252"/>
        <end position="276"/>
    </location>
</feature>
<name>A0A8J6P5K7_9BACT</name>
<feature type="transmembrane region" description="Helical" evidence="7">
    <location>
        <begin position="221"/>
        <end position="240"/>
    </location>
</feature>
<keyword evidence="6 7" id="KW-0472">Membrane</keyword>
<comment type="subcellular location">
    <subcellularLocation>
        <location evidence="1">Cell membrane</location>
        <topology evidence="1">Multi-pass membrane protein</topology>
    </subcellularLocation>
</comment>